<evidence type="ECO:0000313" key="3">
    <source>
        <dbReference type="Proteomes" id="UP000517916"/>
    </source>
</evidence>
<evidence type="ECO:0000256" key="1">
    <source>
        <dbReference type="SAM" id="MobiDB-lite"/>
    </source>
</evidence>
<dbReference type="Gene3D" id="3.40.190.10">
    <property type="entry name" value="Periplasmic binding protein-like II"/>
    <property type="match status" value="1"/>
</dbReference>
<dbReference type="GO" id="GO:0003677">
    <property type="term" value="F:DNA binding"/>
    <property type="evidence" value="ECO:0007669"/>
    <property type="project" value="UniProtKB-KW"/>
</dbReference>
<organism evidence="2 3">
    <name type="scientific">Kutzneria viridogrisea</name>
    <dbReference type="NCBI Taxonomy" id="47990"/>
    <lineage>
        <taxon>Bacteria</taxon>
        <taxon>Bacillati</taxon>
        <taxon>Actinomycetota</taxon>
        <taxon>Actinomycetes</taxon>
        <taxon>Pseudonocardiales</taxon>
        <taxon>Pseudonocardiaceae</taxon>
        <taxon>Kutzneria</taxon>
    </lineage>
</organism>
<dbReference type="EMBL" id="JACJID010000001">
    <property type="protein sequence ID" value="MBA8923801.1"/>
    <property type="molecule type" value="Genomic_DNA"/>
</dbReference>
<reference evidence="2 3" key="1">
    <citation type="submission" date="2020-08" db="EMBL/GenBank/DDBJ databases">
        <title>Genomic Encyclopedia of Archaeal and Bacterial Type Strains, Phase II (KMG-II): from individual species to whole genera.</title>
        <authorList>
            <person name="Goeker M."/>
        </authorList>
    </citation>
    <scope>NUCLEOTIDE SEQUENCE [LARGE SCALE GENOMIC DNA]</scope>
    <source>
        <strain evidence="2 3">DSM 43850</strain>
    </source>
</reference>
<name>A0ABR6BAA6_9PSEU</name>
<gene>
    <name evidence="2" type="ORF">BC739_000998</name>
</gene>
<keyword evidence="2" id="KW-0238">DNA-binding</keyword>
<sequence length="68" mass="7589">MLAEHYPRVELRISEYEPHEAFAALLADDVDLALTYDYDLAPATTDPPSAQVCYGQRGGALPPRRLTR</sequence>
<keyword evidence="3" id="KW-1185">Reference proteome</keyword>
<accession>A0ABR6BAA6</accession>
<protein>
    <submittedName>
        <fullName evidence="2">DNA-binding transcriptional LysR family regulator</fullName>
    </submittedName>
</protein>
<comment type="caution">
    <text evidence="2">The sequence shown here is derived from an EMBL/GenBank/DDBJ whole genome shotgun (WGS) entry which is preliminary data.</text>
</comment>
<proteinExistence type="predicted"/>
<feature type="region of interest" description="Disordered" evidence="1">
    <location>
        <begin position="47"/>
        <end position="68"/>
    </location>
</feature>
<evidence type="ECO:0000313" key="2">
    <source>
        <dbReference type="EMBL" id="MBA8923801.1"/>
    </source>
</evidence>
<dbReference type="Proteomes" id="UP000517916">
    <property type="component" value="Unassembled WGS sequence"/>
</dbReference>